<keyword evidence="5" id="KW-0687">Ribonucleoprotein</keyword>
<dbReference type="InterPro" id="IPR020594">
    <property type="entry name" value="Ribosomal_bL9_bac/chp"/>
</dbReference>
<dbReference type="InterPro" id="IPR009027">
    <property type="entry name" value="Ribosomal_bL9/RNase_H1_N"/>
</dbReference>
<dbReference type="InterPro" id="IPR036935">
    <property type="entry name" value="Ribosomal_bL9_N_sf"/>
</dbReference>
<dbReference type="Pfam" id="PF01281">
    <property type="entry name" value="Ribosomal_L9_N"/>
    <property type="match status" value="1"/>
</dbReference>
<keyword evidence="7" id="KW-0472">Membrane</keyword>
<evidence type="ECO:0000259" key="8">
    <source>
        <dbReference type="Pfam" id="PF01281"/>
    </source>
</evidence>
<reference evidence="10" key="1">
    <citation type="journal article" date="2017" name="J. Phycol.">
        <title>Analysis of chloroplast genomes and a supermatrix inform reclassification of the Rhodomelaceae (Rhodophyta).</title>
        <authorList>
            <person name="Diaz-Tapia P."/>
            <person name="Maggs C.A."/>
            <person name="West J.A."/>
            <person name="Verbruggen H."/>
        </authorList>
    </citation>
    <scope>NUCLEOTIDE SEQUENCE</scope>
    <source>
        <strain evidence="10">JFC1711</strain>
    </source>
</reference>
<dbReference type="GO" id="GO:0003735">
    <property type="term" value="F:structural constituent of ribosome"/>
    <property type="evidence" value="ECO:0007669"/>
    <property type="project" value="InterPro"/>
</dbReference>
<keyword evidence="3" id="KW-0694">RNA-binding</keyword>
<proteinExistence type="inferred from homology"/>
<keyword evidence="4 10" id="KW-0689">Ribosomal protein</keyword>
<comment type="similarity">
    <text evidence="1">Belongs to the bacterial ribosomal protein bL9 family.</text>
</comment>
<protein>
    <recommendedName>
        <fullName evidence="6">50S ribosomal protein L9, chloroplastic</fullName>
    </recommendedName>
</protein>
<dbReference type="GO" id="GO:1990904">
    <property type="term" value="C:ribonucleoprotein complex"/>
    <property type="evidence" value="ECO:0007669"/>
    <property type="project" value="UniProtKB-KW"/>
</dbReference>
<evidence type="ECO:0000256" key="7">
    <source>
        <dbReference type="SAM" id="Phobius"/>
    </source>
</evidence>
<evidence type="ECO:0000256" key="4">
    <source>
        <dbReference type="ARBA" id="ARBA00022980"/>
    </source>
</evidence>
<dbReference type="Gene3D" id="3.40.5.10">
    <property type="entry name" value="Ribosomal protein L9, N-terminal domain"/>
    <property type="match status" value="1"/>
</dbReference>
<feature type="domain" description="Large ribosomal subunit protein bL9 C-terminal" evidence="9">
    <location>
        <begin position="70"/>
        <end position="145"/>
    </location>
</feature>
<dbReference type="PANTHER" id="PTHR21368">
    <property type="entry name" value="50S RIBOSOMAL PROTEIN L9"/>
    <property type="match status" value="1"/>
</dbReference>
<evidence type="ECO:0000256" key="2">
    <source>
        <dbReference type="ARBA" id="ARBA00022730"/>
    </source>
</evidence>
<dbReference type="Pfam" id="PF03948">
    <property type="entry name" value="Ribosomal_L9_C"/>
    <property type="match status" value="1"/>
</dbReference>
<accession>A0A1Z1M2Z6</accession>
<keyword evidence="10" id="KW-0934">Plastid</keyword>
<dbReference type="EMBL" id="MF101412">
    <property type="protein sequence ID" value="ARW60282.1"/>
    <property type="molecule type" value="Genomic_DNA"/>
</dbReference>
<dbReference type="GO" id="GO:0019843">
    <property type="term" value="F:rRNA binding"/>
    <property type="evidence" value="ECO:0007669"/>
    <property type="project" value="UniProtKB-KW"/>
</dbReference>
<feature type="transmembrane region" description="Helical" evidence="7">
    <location>
        <begin position="21"/>
        <end position="39"/>
    </location>
</feature>
<evidence type="ECO:0000256" key="6">
    <source>
        <dbReference type="ARBA" id="ARBA00035427"/>
    </source>
</evidence>
<sequence>MKKKIQIIIKKSHFKQQKKGAIIEVLAGYAFNYLIPNGIAEIATKNRIKHYQMFSAIERETQEANSIVTQKIKNIIEQIPQITIYKKLGDNNLIFGSIKEKEIVNWIYKYTNLKVEKKQIKINNINQIGINFIEIQIKQDIIIRTKLYTIPSSI</sequence>
<evidence type="ECO:0000256" key="3">
    <source>
        <dbReference type="ARBA" id="ARBA00022884"/>
    </source>
</evidence>
<dbReference type="GO" id="GO:0005840">
    <property type="term" value="C:ribosome"/>
    <property type="evidence" value="ECO:0007669"/>
    <property type="project" value="UniProtKB-KW"/>
</dbReference>
<dbReference type="AlphaFoldDB" id="A0A1Z1M2Z6"/>
<dbReference type="GO" id="GO:0006412">
    <property type="term" value="P:translation"/>
    <property type="evidence" value="ECO:0007669"/>
    <property type="project" value="InterPro"/>
</dbReference>
<dbReference type="SUPFAM" id="SSF55658">
    <property type="entry name" value="L9 N-domain-like"/>
    <property type="match status" value="1"/>
</dbReference>
<keyword evidence="2" id="KW-0699">rRNA-binding</keyword>
<geneLocation type="chloroplast" evidence="10"/>
<keyword evidence="7" id="KW-0812">Transmembrane</keyword>
<evidence type="ECO:0000256" key="1">
    <source>
        <dbReference type="ARBA" id="ARBA00010605"/>
    </source>
</evidence>
<feature type="domain" description="Ribosomal protein L9" evidence="8">
    <location>
        <begin position="6"/>
        <end position="51"/>
    </location>
</feature>
<dbReference type="Gene3D" id="3.10.430.100">
    <property type="entry name" value="Ribosomal protein L9, C-terminal domain"/>
    <property type="match status" value="1"/>
</dbReference>
<organism evidence="10">
    <name type="scientific">Laurencieae sp</name>
    <dbReference type="NCBI Taxonomy" id="2007162"/>
    <lineage>
        <taxon>Eukaryota</taxon>
        <taxon>Rhodophyta</taxon>
        <taxon>Florideophyceae</taxon>
        <taxon>Rhodymeniophycidae</taxon>
        <taxon>Ceramiales</taxon>
        <taxon>Rhodomelaceae</taxon>
        <taxon>Laurencieae</taxon>
    </lineage>
</organism>
<keyword evidence="7" id="KW-1133">Transmembrane helix</keyword>
<dbReference type="InterPro" id="IPR036791">
    <property type="entry name" value="Ribosomal_bL9_C_sf"/>
</dbReference>
<evidence type="ECO:0000259" key="9">
    <source>
        <dbReference type="Pfam" id="PF03948"/>
    </source>
</evidence>
<name>A0A1Z1M2Z6_9FLOR</name>
<dbReference type="InterPro" id="IPR020070">
    <property type="entry name" value="Ribosomal_bL9_N"/>
</dbReference>
<gene>
    <name evidence="10" type="primary">rpl9</name>
</gene>
<dbReference type="InterPro" id="IPR000244">
    <property type="entry name" value="Ribosomal_bL9"/>
</dbReference>
<dbReference type="InterPro" id="IPR020069">
    <property type="entry name" value="Ribosomal_bL9_C"/>
</dbReference>
<evidence type="ECO:0000256" key="5">
    <source>
        <dbReference type="ARBA" id="ARBA00023274"/>
    </source>
</evidence>
<keyword evidence="10" id="KW-0150">Chloroplast</keyword>
<evidence type="ECO:0000313" key="10">
    <source>
        <dbReference type="EMBL" id="ARW60282.1"/>
    </source>
</evidence>
<dbReference type="NCBIfam" id="TIGR00158">
    <property type="entry name" value="L9"/>
    <property type="match status" value="1"/>
</dbReference>
<dbReference type="SUPFAM" id="SSF55653">
    <property type="entry name" value="Ribosomal protein L9 C-domain"/>
    <property type="match status" value="1"/>
</dbReference>